<dbReference type="CDD" id="cd08070">
    <property type="entry name" value="MPN_like"/>
    <property type="match status" value="1"/>
</dbReference>
<dbReference type="PANTHER" id="PTHR34858">
    <property type="entry name" value="CYSO-CYSTEINE PEPTIDASE"/>
    <property type="match status" value="1"/>
</dbReference>
<evidence type="ECO:0000256" key="5">
    <source>
        <dbReference type="ARBA" id="ARBA00023049"/>
    </source>
</evidence>
<protein>
    <recommendedName>
        <fullName evidence="6">JAB domain-containing protein</fullName>
    </recommendedName>
</protein>
<dbReference type="InParanoid" id="G0EF75"/>
<dbReference type="GO" id="GO:0006508">
    <property type="term" value="P:proteolysis"/>
    <property type="evidence" value="ECO:0007669"/>
    <property type="project" value="UniProtKB-KW"/>
</dbReference>
<dbReference type="STRING" id="694429.Pyrfu_0246"/>
<proteinExistence type="predicted"/>
<dbReference type="OrthoDB" id="10589at2157"/>
<dbReference type="EMBL" id="CP002838">
    <property type="protein sequence ID" value="AEM38118.1"/>
    <property type="molecule type" value="Genomic_DNA"/>
</dbReference>
<keyword evidence="3" id="KW-0378">Hydrolase</keyword>
<keyword evidence="1" id="KW-0645">Protease</keyword>
<dbReference type="AlphaFoldDB" id="G0EF75"/>
<evidence type="ECO:0000313" key="8">
    <source>
        <dbReference type="Proteomes" id="UP000001037"/>
    </source>
</evidence>
<gene>
    <name evidence="7" type="ordered locus">Pyrfu_0246</name>
</gene>
<keyword evidence="4" id="KW-0862">Zinc</keyword>
<keyword evidence="2" id="KW-0479">Metal-binding</keyword>
<accession>G0EF75</accession>
<dbReference type="Gene3D" id="3.40.140.10">
    <property type="entry name" value="Cytidine Deaminase, domain 2"/>
    <property type="match status" value="1"/>
</dbReference>
<evidence type="ECO:0000313" key="7">
    <source>
        <dbReference type="EMBL" id="AEM38118.1"/>
    </source>
</evidence>
<evidence type="ECO:0000259" key="6">
    <source>
        <dbReference type="Pfam" id="PF14464"/>
    </source>
</evidence>
<dbReference type="eggNOG" id="arCOG01138">
    <property type="taxonomic scope" value="Archaea"/>
</dbReference>
<dbReference type="GO" id="GO:0008270">
    <property type="term" value="F:zinc ion binding"/>
    <property type="evidence" value="ECO:0007669"/>
    <property type="project" value="TreeGrafter"/>
</dbReference>
<evidence type="ECO:0000256" key="2">
    <source>
        <dbReference type="ARBA" id="ARBA00022723"/>
    </source>
</evidence>
<keyword evidence="5" id="KW-0482">Metalloprotease</keyword>
<organism evidence="7 8">
    <name type="scientific">Pyrolobus fumarii (strain DSM 11204 / 1A)</name>
    <dbReference type="NCBI Taxonomy" id="694429"/>
    <lineage>
        <taxon>Archaea</taxon>
        <taxon>Thermoproteota</taxon>
        <taxon>Thermoprotei</taxon>
        <taxon>Desulfurococcales</taxon>
        <taxon>Pyrodictiaceae</taxon>
        <taxon>Pyrolobus</taxon>
    </lineage>
</organism>
<dbReference type="GO" id="GO:0008235">
    <property type="term" value="F:metalloexopeptidase activity"/>
    <property type="evidence" value="ECO:0007669"/>
    <property type="project" value="TreeGrafter"/>
</dbReference>
<keyword evidence="8" id="KW-1185">Reference proteome</keyword>
<dbReference type="KEGG" id="pfm:Pyrfu_0246"/>
<dbReference type="HOGENOM" id="CLU_116765_4_2_2"/>
<evidence type="ECO:0000256" key="3">
    <source>
        <dbReference type="ARBA" id="ARBA00022801"/>
    </source>
</evidence>
<evidence type="ECO:0000256" key="4">
    <source>
        <dbReference type="ARBA" id="ARBA00022833"/>
    </source>
</evidence>
<name>G0EF75_PYRF1</name>
<dbReference type="InterPro" id="IPR028090">
    <property type="entry name" value="JAB_dom_prok"/>
</dbReference>
<dbReference type="PANTHER" id="PTHR34858:SF1">
    <property type="entry name" value="CYSO-CYSTEINE PEPTIDASE"/>
    <property type="match status" value="1"/>
</dbReference>
<dbReference type="GeneID" id="11139888"/>
<sequence length="164" mass="17815">MQKLDRVNRILLCRDAARRLQALACTCGVEVGGFILGYIDGDSGVSMCYQLGCNVAEHPRIEFLVDPVTTLKVSELADEKGLEVIAVIHTHPSGHAVPSARDASGMAVWRVVWVIASCMGELRAWMLERGGPIREVEVVVEGRDCGPCIDGEVCHSNPCYHLAV</sequence>
<dbReference type="RefSeq" id="WP_014025795.1">
    <property type="nucleotide sequence ID" value="NC_015931.1"/>
</dbReference>
<evidence type="ECO:0000256" key="1">
    <source>
        <dbReference type="ARBA" id="ARBA00022670"/>
    </source>
</evidence>
<dbReference type="InterPro" id="IPR051929">
    <property type="entry name" value="VirAsm_ModProt"/>
</dbReference>
<dbReference type="SUPFAM" id="SSF102712">
    <property type="entry name" value="JAB1/MPN domain"/>
    <property type="match status" value="1"/>
</dbReference>
<feature type="domain" description="JAB" evidence="6">
    <location>
        <begin position="24"/>
        <end position="127"/>
    </location>
</feature>
<dbReference type="Pfam" id="PF14464">
    <property type="entry name" value="Prok-JAB"/>
    <property type="match status" value="1"/>
</dbReference>
<reference evidence="7 8" key="1">
    <citation type="journal article" date="2011" name="Stand. Genomic Sci.">
        <title>Complete genome sequence of the hyperthermophilic chemolithoautotroph Pyrolobus fumarii type strain (1A).</title>
        <authorList>
            <person name="Anderson I."/>
            <person name="Goker M."/>
            <person name="Nolan M."/>
            <person name="Lucas S."/>
            <person name="Hammon N."/>
            <person name="Deshpande S."/>
            <person name="Cheng J.F."/>
            <person name="Tapia R."/>
            <person name="Han C."/>
            <person name="Goodwin L."/>
            <person name="Pitluck S."/>
            <person name="Huntemann M."/>
            <person name="Liolios K."/>
            <person name="Ivanova N."/>
            <person name="Pagani I."/>
            <person name="Mavromatis K."/>
            <person name="Ovchinikova G."/>
            <person name="Pati A."/>
            <person name="Chen A."/>
            <person name="Palaniappan K."/>
            <person name="Land M."/>
            <person name="Hauser L."/>
            <person name="Brambilla E.M."/>
            <person name="Huber H."/>
            <person name="Yasawong M."/>
            <person name="Rohde M."/>
            <person name="Spring S."/>
            <person name="Abt B."/>
            <person name="Sikorski J."/>
            <person name="Wirth R."/>
            <person name="Detter J.C."/>
            <person name="Woyke T."/>
            <person name="Bristow J."/>
            <person name="Eisen J.A."/>
            <person name="Markowitz V."/>
            <person name="Hugenholtz P."/>
            <person name="Kyrpides N.C."/>
            <person name="Klenk H.P."/>
            <person name="Lapidus A."/>
        </authorList>
    </citation>
    <scope>NUCLEOTIDE SEQUENCE [LARGE SCALE GENOMIC DNA]</scope>
    <source>
        <strain evidence="8">DSM 11204 / 1A</strain>
    </source>
</reference>
<dbReference type="Proteomes" id="UP000001037">
    <property type="component" value="Chromosome"/>
</dbReference>